<dbReference type="SMART" id="SM01381">
    <property type="entry name" value="7TM_GPCR_Srsx"/>
    <property type="match status" value="1"/>
</dbReference>
<dbReference type="Gene3D" id="1.20.1070.10">
    <property type="entry name" value="Rhodopsin 7-helix transmembrane proteins"/>
    <property type="match status" value="1"/>
</dbReference>
<keyword evidence="5 9" id="KW-0297">G-protein coupled receptor</keyword>
<gene>
    <name evidence="12" type="ORF">HOLleu_31477</name>
</gene>
<feature type="domain" description="G-protein coupled receptors family 1 profile" evidence="11">
    <location>
        <begin position="31"/>
        <end position="285"/>
    </location>
</feature>
<evidence type="ECO:0000256" key="8">
    <source>
        <dbReference type="ARBA" id="ARBA00023224"/>
    </source>
</evidence>
<dbReference type="PRINTS" id="PR00237">
    <property type="entry name" value="GPCRRHODOPSN"/>
</dbReference>
<evidence type="ECO:0000256" key="9">
    <source>
        <dbReference type="RuleBase" id="RU000688"/>
    </source>
</evidence>
<feature type="transmembrane region" description="Helical" evidence="10">
    <location>
        <begin position="230"/>
        <end position="252"/>
    </location>
</feature>
<evidence type="ECO:0000256" key="3">
    <source>
        <dbReference type="ARBA" id="ARBA00022692"/>
    </source>
</evidence>
<keyword evidence="4 10" id="KW-1133">Transmembrane helix</keyword>
<dbReference type="OrthoDB" id="5977652at2759"/>
<evidence type="ECO:0000313" key="13">
    <source>
        <dbReference type="Proteomes" id="UP001152320"/>
    </source>
</evidence>
<feature type="transmembrane region" description="Helical" evidence="10">
    <location>
        <begin position="178"/>
        <end position="196"/>
    </location>
</feature>
<keyword evidence="13" id="KW-1185">Reference proteome</keyword>
<keyword evidence="8 9" id="KW-0807">Transducer</keyword>
<dbReference type="InterPro" id="IPR000276">
    <property type="entry name" value="GPCR_Rhodpsn"/>
</dbReference>
<evidence type="ECO:0000313" key="12">
    <source>
        <dbReference type="EMBL" id="KAJ8026596.1"/>
    </source>
</evidence>
<dbReference type="PROSITE" id="PS50262">
    <property type="entry name" value="G_PROTEIN_RECEP_F1_2"/>
    <property type="match status" value="1"/>
</dbReference>
<comment type="caution">
    <text evidence="12">The sequence shown here is derived from an EMBL/GenBank/DDBJ whole genome shotgun (WGS) entry which is preliminary data.</text>
</comment>
<dbReference type="InterPro" id="IPR050569">
    <property type="entry name" value="TAAR"/>
</dbReference>
<dbReference type="GO" id="GO:0005886">
    <property type="term" value="C:plasma membrane"/>
    <property type="evidence" value="ECO:0007669"/>
    <property type="project" value="UniProtKB-SubCell"/>
</dbReference>
<dbReference type="SUPFAM" id="SSF81321">
    <property type="entry name" value="Family A G protein-coupled receptor-like"/>
    <property type="match status" value="1"/>
</dbReference>
<feature type="transmembrane region" description="Helical" evidence="10">
    <location>
        <begin position="12"/>
        <end position="39"/>
    </location>
</feature>
<dbReference type="AlphaFoldDB" id="A0A9Q0YU83"/>
<evidence type="ECO:0000259" key="11">
    <source>
        <dbReference type="PROSITE" id="PS50262"/>
    </source>
</evidence>
<comment type="subcellular location">
    <subcellularLocation>
        <location evidence="1">Cell membrane</location>
        <topology evidence="1">Multi-pass membrane protein</topology>
    </subcellularLocation>
</comment>
<keyword evidence="7 9" id="KW-0675">Receptor</keyword>
<feature type="transmembrane region" description="Helical" evidence="10">
    <location>
        <begin position="51"/>
        <end position="70"/>
    </location>
</feature>
<evidence type="ECO:0000256" key="1">
    <source>
        <dbReference type="ARBA" id="ARBA00004651"/>
    </source>
</evidence>
<proteinExistence type="inferred from homology"/>
<reference evidence="12" key="1">
    <citation type="submission" date="2021-10" db="EMBL/GenBank/DDBJ databases">
        <title>Tropical sea cucumber genome reveals ecological adaptation and Cuvierian tubules defense mechanism.</title>
        <authorList>
            <person name="Chen T."/>
        </authorList>
    </citation>
    <scope>NUCLEOTIDE SEQUENCE</scope>
    <source>
        <strain evidence="12">Nanhai2018</strain>
        <tissue evidence="12">Muscle</tissue>
    </source>
</reference>
<accession>A0A9Q0YU83</accession>
<sequence>MLPSFQLGVSKYWLIFYIFVYSVIFTGSIVGNQLVIWSFIIESKLRRPTNFFIVSLAVTDFLTGLIAVPLGTVARLFTGTKVCLASVRSFYYIATFVFGSITICHLLLITIDRYIAVSQPLKYRNILTKRRCKILITIAWITGSLFGTLPYSSVPPEPNLWVCGVTNDRTAGVGIQKLTSAAIIPLTLLLLSLCYVRIFSIARKHVEETARLQNLDVDASTRLKMMQTTVTTAIILGVFSICWLPSTAKFFIEIYIETTDKQLFVIQTTAEVLVYGNSMMDPIIYGYRNDLFRLTYKRIFHRLCHCFQSNTTSGTKK</sequence>
<dbReference type="Proteomes" id="UP001152320">
    <property type="component" value="Chromosome 16"/>
</dbReference>
<evidence type="ECO:0000256" key="7">
    <source>
        <dbReference type="ARBA" id="ARBA00023170"/>
    </source>
</evidence>
<keyword evidence="3 9" id="KW-0812">Transmembrane</keyword>
<protein>
    <submittedName>
        <fullName evidence="12">Adenosine receptor A2b</fullName>
    </submittedName>
</protein>
<dbReference type="Pfam" id="PF00001">
    <property type="entry name" value="7tm_1"/>
    <property type="match status" value="1"/>
</dbReference>
<evidence type="ECO:0000256" key="4">
    <source>
        <dbReference type="ARBA" id="ARBA00022989"/>
    </source>
</evidence>
<feature type="transmembrane region" description="Helical" evidence="10">
    <location>
        <begin position="90"/>
        <end position="111"/>
    </location>
</feature>
<organism evidence="12 13">
    <name type="scientific">Holothuria leucospilota</name>
    <name type="common">Black long sea cucumber</name>
    <name type="synonym">Mertensiothuria leucospilota</name>
    <dbReference type="NCBI Taxonomy" id="206669"/>
    <lineage>
        <taxon>Eukaryota</taxon>
        <taxon>Metazoa</taxon>
        <taxon>Echinodermata</taxon>
        <taxon>Eleutherozoa</taxon>
        <taxon>Echinozoa</taxon>
        <taxon>Holothuroidea</taxon>
        <taxon>Aspidochirotacea</taxon>
        <taxon>Aspidochirotida</taxon>
        <taxon>Holothuriidae</taxon>
        <taxon>Holothuria</taxon>
    </lineage>
</organism>
<name>A0A9Q0YU83_HOLLE</name>
<evidence type="ECO:0000256" key="5">
    <source>
        <dbReference type="ARBA" id="ARBA00023040"/>
    </source>
</evidence>
<dbReference type="PROSITE" id="PS00237">
    <property type="entry name" value="G_PROTEIN_RECEP_F1_1"/>
    <property type="match status" value="1"/>
</dbReference>
<dbReference type="InterPro" id="IPR017452">
    <property type="entry name" value="GPCR_Rhodpsn_7TM"/>
</dbReference>
<evidence type="ECO:0000256" key="2">
    <source>
        <dbReference type="ARBA" id="ARBA00022475"/>
    </source>
</evidence>
<dbReference type="GO" id="GO:0004930">
    <property type="term" value="F:G protein-coupled receptor activity"/>
    <property type="evidence" value="ECO:0007669"/>
    <property type="project" value="UniProtKB-KW"/>
</dbReference>
<dbReference type="EMBL" id="JAIZAY010000016">
    <property type="protein sequence ID" value="KAJ8026596.1"/>
    <property type="molecule type" value="Genomic_DNA"/>
</dbReference>
<keyword evidence="2" id="KW-1003">Cell membrane</keyword>
<keyword evidence="6 10" id="KW-0472">Membrane</keyword>
<feature type="transmembrane region" description="Helical" evidence="10">
    <location>
        <begin position="132"/>
        <end position="151"/>
    </location>
</feature>
<evidence type="ECO:0000256" key="6">
    <source>
        <dbReference type="ARBA" id="ARBA00023136"/>
    </source>
</evidence>
<dbReference type="PANTHER" id="PTHR24249:SF372">
    <property type="entry name" value="G-PROTEIN COUPLED RECEPTORS FAMILY 1 PROFILE DOMAIN-CONTAINING PROTEIN"/>
    <property type="match status" value="1"/>
</dbReference>
<dbReference type="PANTHER" id="PTHR24249">
    <property type="entry name" value="HISTAMINE RECEPTOR-RELATED G-PROTEIN COUPLED RECEPTOR"/>
    <property type="match status" value="1"/>
</dbReference>
<evidence type="ECO:0000256" key="10">
    <source>
        <dbReference type="SAM" id="Phobius"/>
    </source>
</evidence>
<comment type="similarity">
    <text evidence="9">Belongs to the G-protein coupled receptor 1 family.</text>
</comment>